<evidence type="ECO:0000313" key="9">
    <source>
        <dbReference type="Proteomes" id="UP000245399"/>
    </source>
</evidence>
<keyword evidence="1" id="KW-1133">Transmembrane helix</keyword>
<dbReference type="AlphaFoldDB" id="A0A221FVZ2"/>
<keyword evidence="1" id="KW-0472">Membrane</keyword>
<dbReference type="EMBL" id="CP029449">
    <property type="protein sequence ID" value="AWL68711.1"/>
    <property type="molecule type" value="Genomic_DNA"/>
</dbReference>
<evidence type="ECO:0000256" key="1">
    <source>
        <dbReference type="SAM" id="Phobius"/>
    </source>
</evidence>
<evidence type="ECO:0000313" key="3">
    <source>
        <dbReference type="EMBL" id="PNO65544.1"/>
    </source>
</evidence>
<organism evidence="7 12">
    <name type="scientific">Serratia marcescens</name>
    <dbReference type="NCBI Taxonomy" id="615"/>
    <lineage>
        <taxon>Bacteria</taxon>
        <taxon>Pseudomonadati</taxon>
        <taxon>Pseudomonadota</taxon>
        <taxon>Gammaproteobacteria</taxon>
        <taxon>Enterobacterales</taxon>
        <taxon>Yersiniaceae</taxon>
        <taxon>Serratia</taxon>
    </lineage>
</organism>
<evidence type="ECO:0000313" key="5">
    <source>
        <dbReference type="EMBL" id="PYA64867.1"/>
    </source>
</evidence>
<reference evidence="8" key="2">
    <citation type="submission" date="2017-12" db="EMBL/GenBank/DDBJ databases">
        <title>FDA dAtabase for Regulatory Grade micrObial Sequences (FDA-ARGOS): Supporting development and validation of Infectious Disease Dx tests.</title>
        <authorList>
            <person name="Campos J."/>
            <person name="Goldberg B."/>
            <person name="Tallon L."/>
            <person name="Sadzewicz L."/>
            <person name="Sengamalay N."/>
            <person name="Ott S."/>
            <person name="Godinez A."/>
            <person name="Nagaraj S."/>
            <person name="Vavikolanu K."/>
            <person name="Vyas G."/>
            <person name="Nadendla S."/>
            <person name="Aluvathingal J."/>
            <person name="Geyer C."/>
            <person name="Nandy P."/>
            <person name="Hobson J."/>
            <person name="Sichtig H."/>
        </authorList>
    </citation>
    <scope>NUCLEOTIDE SEQUENCE [LARGE SCALE GENOMIC DNA]</scope>
    <source>
        <strain evidence="8">FDAARGOS_79</strain>
    </source>
</reference>
<reference evidence="3" key="1">
    <citation type="submission" date="2017-12" db="EMBL/GenBank/DDBJ databases">
        <title>FDA dAtabase for Regulatory Grade micrObial Sequences (FDA-ARGOS): Supporting development and validation of Infectious Disease Dx tests.</title>
        <authorList>
            <person name="Campos J."/>
            <person name="Goldberg B."/>
            <person name="Tallon L.J."/>
            <person name="Sadzewicz L."/>
            <person name="Sengamalay N."/>
            <person name="Ott S."/>
            <person name="Godinez A."/>
            <person name="Nagaraj S."/>
            <person name="Vavikolanu K."/>
            <person name="Vyas G."/>
            <person name="Nadendla S."/>
            <person name="Aluvathingal J."/>
            <person name="Geyer C."/>
            <person name="Nandy P."/>
            <person name="Hobson J."/>
            <person name="Sichtig H."/>
        </authorList>
    </citation>
    <scope>NUCLEOTIDE SEQUENCE</scope>
    <source>
        <strain evidence="3">FDAARGOS_79</strain>
    </source>
</reference>
<keyword evidence="10" id="KW-1185">Reference proteome</keyword>
<dbReference type="Proteomes" id="UP000245399">
    <property type="component" value="Chromosome"/>
</dbReference>
<dbReference type="EMBL" id="PQGI01000008">
    <property type="protein sequence ID" value="POP16907.1"/>
    <property type="molecule type" value="Genomic_DNA"/>
</dbReference>
<accession>A0A3E2E9C3</accession>
<dbReference type="EMBL" id="SPSG01001151">
    <property type="protein sequence ID" value="TFV13261.1"/>
    <property type="molecule type" value="Genomic_DNA"/>
</dbReference>
<evidence type="ECO:0000313" key="6">
    <source>
        <dbReference type="EMBL" id="TFV13261.1"/>
    </source>
</evidence>
<dbReference type="Proteomes" id="UP000030378">
    <property type="component" value="Unassembled WGS sequence"/>
</dbReference>
<accession>A0A221FVZ2</accession>
<evidence type="ECO:0000313" key="2">
    <source>
        <dbReference type="EMBL" id="AWL68711.1"/>
    </source>
</evidence>
<evidence type="ECO:0000313" key="10">
    <source>
        <dbReference type="Proteomes" id="UP000247823"/>
    </source>
</evidence>
<evidence type="ECO:0000313" key="11">
    <source>
        <dbReference type="Proteomes" id="UP000298510"/>
    </source>
</evidence>
<reference evidence="2 9" key="4">
    <citation type="submission" date="2018-05" db="EMBL/GenBank/DDBJ databases">
        <title>Klebsiella quasipneumonaiae provides a window into carbapenemase gene transfer, plasmid rearrangements and nosocomial acquisition from the hospital environment.</title>
        <authorList>
            <person name="Mathers A.J."/>
            <person name="Vegesana K."/>
            <person name="Stoesser N."/>
            <person name="Crook D."/>
            <person name="Vaughan A."/>
            <person name="Barry K."/>
            <person name="Parikh H."/>
            <person name="Sebra R."/>
            <person name="Kotay S."/>
            <person name="Walker A.S."/>
            <person name="Sheppard A.E."/>
        </authorList>
    </citation>
    <scope>NUCLEOTIDE SEQUENCE [LARGE SCALE GENOMIC DNA]</scope>
    <source>
        <strain evidence="2 9">CAV1761</strain>
    </source>
</reference>
<sequence>MSASDGFICYHINMTFYVHLMIERISNVVFLCSITSAIVIKYAWCRCDEWRNCYTFMKPRRILSDSLTL</sequence>
<dbReference type="Proteomes" id="UP000247823">
    <property type="component" value="Unassembled WGS sequence"/>
</dbReference>
<evidence type="ECO:0000313" key="12">
    <source>
        <dbReference type="Proteomes" id="UP000321126"/>
    </source>
</evidence>
<reference evidence="5" key="7">
    <citation type="submission" date="2018-06" db="EMBL/GenBank/DDBJ databases">
        <authorList>
            <person name="Martins R.C."/>
            <person name="Perdigao-Neto L.V."/>
            <person name="Costa S.F."/>
            <person name="Levin A.S.S."/>
        </authorList>
    </citation>
    <scope>NUCLEOTIDE SEQUENCE</scope>
    <source>
        <strain evidence="5">1283</strain>
    </source>
</reference>
<evidence type="ECO:0000313" key="4">
    <source>
        <dbReference type="EMBL" id="POP16907.1"/>
    </source>
</evidence>
<dbReference type="EMBL" id="VOUQ01000003">
    <property type="protein sequence ID" value="TXE35296.1"/>
    <property type="molecule type" value="Genomic_DNA"/>
</dbReference>
<reference evidence="10" key="6">
    <citation type="submission" date="2018-06" db="EMBL/GenBank/DDBJ databases">
        <title>Serratia marcescens genome sequencing and assembly.</title>
        <authorList>
            <person name="Martins R.C."/>
            <person name="Perdigao-Neto L.V."/>
            <person name="Costa S.F."/>
            <person name="Levin A.S.S."/>
        </authorList>
    </citation>
    <scope>NUCLEOTIDE SEQUENCE [LARGE SCALE GENOMIC DNA]</scope>
    <source>
        <strain evidence="10">1283</strain>
    </source>
</reference>
<gene>
    <name evidence="4" type="ORF">C3R40_11215</name>
    <name evidence="2" type="ORF">DKC05_14155</name>
    <name evidence="5" type="ORF">DMW51_16305</name>
    <name evidence="6" type="ORF">E0L31_09280</name>
    <name evidence="7" type="ORF">FOT62_09550</name>
    <name evidence="3" type="ORF">MC70_017310</name>
</gene>
<dbReference type="EMBL" id="QJQB01000389">
    <property type="protein sequence ID" value="PYA64867.1"/>
    <property type="molecule type" value="Genomic_DNA"/>
</dbReference>
<reference evidence="6 11" key="8">
    <citation type="submission" date="2019-03" db="EMBL/GenBank/DDBJ databases">
        <title>Serratia marcescens strain N2 draft genome.</title>
        <authorList>
            <person name="Yassin A."/>
            <person name="El-Kenawy N."/>
            <person name="Youssef N.H."/>
        </authorList>
    </citation>
    <scope>NUCLEOTIDE SEQUENCE [LARGE SCALE GENOMIC DNA]</scope>
    <source>
        <strain evidence="6 11">N2</strain>
    </source>
</reference>
<dbReference type="OrthoDB" id="6487876at2"/>
<name>A0A221FVZ2_SERMA</name>
<keyword evidence="1" id="KW-0812">Transmembrane</keyword>
<evidence type="ECO:0000313" key="8">
    <source>
        <dbReference type="Proteomes" id="UP000030378"/>
    </source>
</evidence>
<dbReference type="EMBL" id="JTBC02000006">
    <property type="protein sequence ID" value="PNO65544.1"/>
    <property type="molecule type" value="Genomic_DNA"/>
</dbReference>
<feature type="transmembrane region" description="Helical" evidence="1">
    <location>
        <begin position="25"/>
        <end position="44"/>
    </location>
</feature>
<dbReference type="Proteomes" id="UP000321126">
    <property type="component" value="Unassembled WGS sequence"/>
</dbReference>
<reference evidence="7 12" key="9">
    <citation type="submission" date="2019-07" db="EMBL/GenBank/DDBJ databases">
        <title>Serratia strains were isolated from fresh produce.</title>
        <authorList>
            <person name="Cho G.-S."/>
            <person name="Stein M."/>
            <person name="Lee W."/>
            <person name="Suh S.H."/>
            <person name="Franz C.M.A.P."/>
        </authorList>
    </citation>
    <scope>NUCLEOTIDE SEQUENCE [LARGE SCALE GENOMIC DNA]</scope>
    <source>
        <strain evidence="7 12">S16</strain>
    </source>
</reference>
<protein>
    <submittedName>
        <fullName evidence="7">Uncharacterized protein</fullName>
    </submittedName>
</protein>
<evidence type="ECO:0000313" key="7">
    <source>
        <dbReference type="EMBL" id="TXE35296.1"/>
    </source>
</evidence>
<reference evidence="5 10" key="5">
    <citation type="submission" date="2018-06" db="EMBL/GenBank/DDBJ databases">
        <title>Serratia marcescens genome sequencing and assembly.</title>
        <authorList>
            <person name="Martins R.C.R."/>
            <person name="Perdigao-Neto L.V."/>
            <person name="Costa S.F."/>
            <person name="Levin A.S.S."/>
        </authorList>
    </citation>
    <scope>NUCLEOTIDE SEQUENCE [LARGE SCALE GENOMIC DNA]</scope>
    <source>
        <strain evidence="5 10">1283</strain>
    </source>
</reference>
<reference evidence="4" key="3">
    <citation type="submission" date="2018-01" db="EMBL/GenBank/DDBJ databases">
        <title>The opportunistic pathogen Serratia marcescens is an overlooked threat to honeybees.</title>
        <authorList>
            <person name="Raymann K."/>
            <person name="Shaffer Z."/>
            <person name="Coon K."/>
            <person name="Salisbury S."/>
            <person name="Moran N.A."/>
        </authorList>
    </citation>
    <scope>NUCLEOTIDE SEQUENCE [LARGE SCALE GENOMIC DNA]</scope>
    <source>
        <strain evidence="4">KZ19</strain>
    </source>
</reference>
<proteinExistence type="predicted"/>